<evidence type="ECO:0000256" key="10">
    <source>
        <dbReference type="ARBA" id="ARBA00023180"/>
    </source>
</evidence>
<evidence type="ECO:0000256" key="11">
    <source>
        <dbReference type="ARBA" id="ARBA00023239"/>
    </source>
</evidence>
<dbReference type="CDD" id="cd12087">
    <property type="entry name" value="TM_EGFR-like"/>
    <property type="match status" value="1"/>
</dbReference>
<keyword evidence="9" id="KW-0675">Receptor</keyword>
<dbReference type="PANTHER" id="PTHR11920">
    <property type="entry name" value="GUANYLYL CYCLASE"/>
    <property type="match status" value="1"/>
</dbReference>
<dbReference type="PROSITE" id="PS00452">
    <property type="entry name" value="GUANYLATE_CYCLASE_1"/>
    <property type="match status" value="1"/>
</dbReference>
<evidence type="ECO:0000256" key="15">
    <source>
        <dbReference type="SAM" id="Phobius"/>
    </source>
</evidence>
<comment type="caution">
    <text evidence="18">The sequence shown here is derived from an EMBL/GenBank/DDBJ whole genome shotgun (WGS) entry which is preliminary data.</text>
</comment>
<keyword evidence="6 15" id="KW-1133">Transmembrane helix</keyword>
<comment type="similarity">
    <text evidence="13">Belongs to the adenylyl cyclase class-4/guanylyl cyclase family.</text>
</comment>
<dbReference type="FunFam" id="3.30.70.1230:FF:000004">
    <property type="entry name" value="Guanylate cyclase"/>
    <property type="match status" value="1"/>
</dbReference>
<dbReference type="GO" id="GO:0005525">
    <property type="term" value="F:GTP binding"/>
    <property type="evidence" value="ECO:0007669"/>
    <property type="project" value="UniProtKB-KW"/>
</dbReference>
<dbReference type="Pfam" id="PF07714">
    <property type="entry name" value="PK_Tyr_Ser-Thr"/>
    <property type="match status" value="1"/>
</dbReference>
<evidence type="ECO:0000256" key="4">
    <source>
        <dbReference type="ARBA" id="ARBA00022729"/>
    </source>
</evidence>
<proteinExistence type="inferred from homology"/>
<evidence type="ECO:0000259" key="17">
    <source>
        <dbReference type="PROSITE" id="PS50125"/>
    </source>
</evidence>
<organism evidence="18 19">
    <name type="scientific">Atractosteus spatula</name>
    <name type="common">Alligator gar</name>
    <name type="synonym">Lepisosteus spatula</name>
    <dbReference type="NCBI Taxonomy" id="7917"/>
    <lineage>
        <taxon>Eukaryota</taxon>
        <taxon>Metazoa</taxon>
        <taxon>Chordata</taxon>
        <taxon>Craniata</taxon>
        <taxon>Vertebrata</taxon>
        <taxon>Euteleostomi</taxon>
        <taxon>Actinopterygii</taxon>
        <taxon>Neopterygii</taxon>
        <taxon>Holostei</taxon>
        <taxon>Semionotiformes</taxon>
        <taxon>Lepisosteidae</taxon>
        <taxon>Atractosteus</taxon>
    </lineage>
</organism>
<dbReference type="SUPFAM" id="SSF55073">
    <property type="entry name" value="Nucleotide cyclase"/>
    <property type="match status" value="1"/>
</dbReference>
<evidence type="ECO:0000256" key="9">
    <source>
        <dbReference type="ARBA" id="ARBA00023170"/>
    </source>
</evidence>
<dbReference type="GO" id="GO:0017046">
    <property type="term" value="F:peptide hormone binding"/>
    <property type="evidence" value="ECO:0007669"/>
    <property type="project" value="TreeGrafter"/>
</dbReference>
<dbReference type="SUPFAM" id="SSF56112">
    <property type="entry name" value="Protein kinase-like (PK-like)"/>
    <property type="match status" value="1"/>
</dbReference>
<keyword evidence="10" id="KW-0325">Glycoprotein</keyword>
<dbReference type="InterPro" id="IPR001828">
    <property type="entry name" value="ANF_lig-bd_rcpt"/>
</dbReference>
<evidence type="ECO:0000256" key="12">
    <source>
        <dbReference type="ARBA" id="ARBA00023293"/>
    </source>
</evidence>
<feature type="domain" description="Guanylate cyclase" evidence="17">
    <location>
        <begin position="830"/>
        <end position="960"/>
    </location>
</feature>
<evidence type="ECO:0000256" key="8">
    <source>
        <dbReference type="ARBA" id="ARBA00023136"/>
    </source>
</evidence>
<name>A0A8J7NMI2_ATRSP</name>
<dbReference type="InterPro" id="IPR028082">
    <property type="entry name" value="Peripla_BP_I"/>
</dbReference>
<feature type="non-terminal residue" evidence="18">
    <location>
        <position position="1"/>
    </location>
</feature>
<sequence>MPNTSSQFHVGRIGAGALIAIDEINRNSILLKVVNFKLCLIVVYLLGHRLVYEYVDDECDTIKGPGKIVSLQHNQNYSAFIGPTCSKVCSHVGRLAGYWNIAVVSPICADSEFLDKKEFPTMTRVFGPFTKMGSFFVKICEKFNWRRIGIIYDTSPTWTIPAGGIRFAAEQQNITVAIYQEIHSGEGDTYNTSVTLESDLKVVSAVSRNIRHNSSLLAKCMQMKYLNDVLIKAHNQGLINGEYVFFCFEPYEQKQIDARLEGGAMSGCKLQRRDAYDSIAREAYEALFLLTLYKPDNERYMNFSAEVIRRSKEDFGYQYEPGEKVSVLPAIAHDSVWLYAQALHETISENGDPYNGTAISRKMWNRTITGIQGEVTIDDNGDRESSYMMYHVQNKSNGTFQVIANYFGTRKNYEQVPGLSIVWPGGRSTPPLDTPVCGFTEEMCEDHSTARTTIIAVGLIGGLLAVVIVGLSLLYRKYKLQEKASLMLWKVNFSEVSMMETKHNTSVYKVSHYTMKSASDSLEAICESENTQSHLLFTKAAMYKENICSIRFLHVKSINLNNELINELRQCRYLNHPNVCSFIGACLESPHHCLLTEYCPKGSLQDILKNDSIKLDWMFKYSLMLDIVKGMDYIHKSYLRSHGHLSSSNCVVDSRFVLKITDFGLSNLRRPNTAGIQNSQEHWQHLLWRAPELLRGNMPPNGTQKGDVYSFGIIAQEIMYRNGVFFIPSCHPTPPAVLSTIMMKASEQSHGPILRFFVHPRGSDNILDNLLSRMEQYASNLEDIVNERTAQLLEEKKKAESLLTQMLPRSVAIQLISGKTVQAETYDCVTIYFSDIVGFTAMSAGITPMQVVDLLNDLYTYFDNIIDNHDVYKVETIGDAYMVVSGLPIRNGDEHAKEIARMSLSIVDAMKKFENRHVPGQQLKVRIGLHSGPCVAGVVGLKMPRYCLFGDTVNTASRMESYGLPLKVHVSSSTKDLLDKFRTFRFELRGDIHMKVSFVLYPFTLPRRRHQYQ</sequence>
<keyword evidence="12 14" id="KW-0141">cGMP biosynthesis</keyword>
<dbReference type="PROSITE" id="PS50011">
    <property type="entry name" value="PROTEIN_KINASE_DOM"/>
    <property type="match status" value="1"/>
</dbReference>
<evidence type="ECO:0000256" key="2">
    <source>
        <dbReference type="ARBA" id="ARBA00012202"/>
    </source>
</evidence>
<feature type="domain" description="Protein kinase" evidence="16">
    <location>
        <begin position="493"/>
        <end position="808"/>
    </location>
</feature>
<dbReference type="InterPro" id="IPR001170">
    <property type="entry name" value="ANPR/GUC"/>
</dbReference>
<dbReference type="GO" id="GO:0005886">
    <property type="term" value="C:plasma membrane"/>
    <property type="evidence" value="ECO:0007669"/>
    <property type="project" value="TreeGrafter"/>
</dbReference>
<dbReference type="EMBL" id="JAAWVO010028679">
    <property type="protein sequence ID" value="MBN3316332.1"/>
    <property type="molecule type" value="Genomic_DNA"/>
</dbReference>
<keyword evidence="19" id="KW-1185">Reference proteome</keyword>
<evidence type="ECO:0000256" key="3">
    <source>
        <dbReference type="ARBA" id="ARBA00022692"/>
    </source>
</evidence>
<dbReference type="InterPro" id="IPR018297">
    <property type="entry name" value="A/G_cyclase_CS"/>
</dbReference>
<evidence type="ECO:0000256" key="6">
    <source>
        <dbReference type="ARBA" id="ARBA00022989"/>
    </source>
</evidence>
<evidence type="ECO:0000259" key="16">
    <source>
        <dbReference type="PROSITE" id="PS50011"/>
    </source>
</evidence>
<keyword evidence="5" id="KW-0547">Nucleotide-binding</keyword>
<dbReference type="InterPro" id="IPR001245">
    <property type="entry name" value="Ser-Thr/Tyr_kinase_cat_dom"/>
</dbReference>
<dbReference type="GO" id="GO:0004672">
    <property type="term" value="F:protein kinase activity"/>
    <property type="evidence" value="ECO:0007669"/>
    <property type="project" value="InterPro"/>
</dbReference>
<dbReference type="PROSITE" id="PS50125">
    <property type="entry name" value="GUANYLATE_CYCLASE_2"/>
    <property type="match status" value="1"/>
</dbReference>
<keyword evidence="11 13" id="KW-0456">Lyase</keyword>
<dbReference type="GO" id="GO:0004383">
    <property type="term" value="F:guanylate cyclase activity"/>
    <property type="evidence" value="ECO:0007669"/>
    <property type="project" value="UniProtKB-EC"/>
</dbReference>
<dbReference type="PRINTS" id="PR00255">
    <property type="entry name" value="NATPEPTIDER"/>
</dbReference>
<dbReference type="GO" id="GO:0016941">
    <property type="term" value="F:natriuretic peptide receptor activity"/>
    <property type="evidence" value="ECO:0007669"/>
    <property type="project" value="TreeGrafter"/>
</dbReference>
<reference evidence="18" key="1">
    <citation type="journal article" date="2021" name="Cell">
        <title>Tracing the genetic footprints of vertebrate landing in non-teleost ray-finned fishes.</title>
        <authorList>
            <person name="Bi X."/>
            <person name="Wang K."/>
            <person name="Yang L."/>
            <person name="Pan H."/>
            <person name="Jiang H."/>
            <person name="Wei Q."/>
            <person name="Fang M."/>
            <person name="Yu H."/>
            <person name="Zhu C."/>
            <person name="Cai Y."/>
            <person name="He Y."/>
            <person name="Gan X."/>
            <person name="Zeng H."/>
            <person name="Yu D."/>
            <person name="Zhu Y."/>
            <person name="Jiang H."/>
            <person name="Qiu Q."/>
            <person name="Yang H."/>
            <person name="Zhang Y.E."/>
            <person name="Wang W."/>
            <person name="Zhu M."/>
            <person name="He S."/>
            <person name="Zhang G."/>
        </authorList>
    </citation>
    <scope>NUCLEOTIDE SEQUENCE</scope>
    <source>
        <strain evidence="18">Allg_001</strain>
    </source>
</reference>
<evidence type="ECO:0000256" key="1">
    <source>
        <dbReference type="ARBA" id="ARBA00004479"/>
    </source>
</evidence>
<dbReference type="InterPro" id="IPR001054">
    <property type="entry name" value="A/G_cyclase"/>
</dbReference>
<dbReference type="Proteomes" id="UP000736164">
    <property type="component" value="Unassembled WGS sequence"/>
</dbReference>
<evidence type="ECO:0000256" key="7">
    <source>
        <dbReference type="ARBA" id="ARBA00023134"/>
    </source>
</evidence>
<dbReference type="InterPro" id="IPR050401">
    <property type="entry name" value="Cyclic_nucleotide_synthase"/>
</dbReference>
<comment type="catalytic activity">
    <reaction evidence="14">
        <text>GTP = 3',5'-cyclic GMP + diphosphate</text>
        <dbReference type="Rhea" id="RHEA:13665"/>
        <dbReference type="ChEBI" id="CHEBI:33019"/>
        <dbReference type="ChEBI" id="CHEBI:37565"/>
        <dbReference type="ChEBI" id="CHEBI:57746"/>
        <dbReference type="EC" id="4.6.1.2"/>
    </reaction>
</comment>
<evidence type="ECO:0000313" key="18">
    <source>
        <dbReference type="EMBL" id="MBN3316332.1"/>
    </source>
</evidence>
<dbReference type="CDD" id="cd06352">
    <property type="entry name" value="PBP1_NPR_GC-like"/>
    <property type="match status" value="1"/>
</dbReference>
<dbReference type="SUPFAM" id="SSF53822">
    <property type="entry name" value="Periplasmic binding protein-like I"/>
    <property type="match status" value="1"/>
</dbReference>
<feature type="non-terminal residue" evidence="18">
    <location>
        <position position="1013"/>
    </location>
</feature>
<feature type="transmembrane region" description="Helical" evidence="15">
    <location>
        <begin position="454"/>
        <end position="475"/>
    </location>
</feature>
<accession>A0A8J7NMI2</accession>
<gene>
    <name evidence="18" type="primary">Npr1_0</name>
    <name evidence="18" type="ORF">GTO95_0007279</name>
</gene>
<dbReference type="Pfam" id="PF00211">
    <property type="entry name" value="Guanylate_cyc"/>
    <property type="match status" value="1"/>
</dbReference>
<dbReference type="CDD" id="cd07302">
    <property type="entry name" value="CHD"/>
    <property type="match status" value="1"/>
</dbReference>
<dbReference type="SMART" id="SM00044">
    <property type="entry name" value="CYCc"/>
    <property type="match status" value="1"/>
</dbReference>
<protein>
    <recommendedName>
        <fullName evidence="2 14">Guanylate cyclase</fullName>
        <ecNumber evidence="2 14">4.6.1.2</ecNumber>
    </recommendedName>
</protein>
<keyword evidence="3 15" id="KW-0812">Transmembrane</keyword>
<comment type="subcellular location">
    <subcellularLocation>
        <location evidence="1">Membrane</location>
        <topology evidence="1">Single-pass type I membrane protein</topology>
    </subcellularLocation>
</comment>
<dbReference type="Pfam" id="PF01094">
    <property type="entry name" value="ANF_receptor"/>
    <property type="match status" value="1"/>
</dbReference>
<keyword evidence="4" id="KW-0732">Signal</keyword>
<evidence type="ECO:0000256" key="13">
    <source>
        <dbReference type="RuleBase" id="RU000405"/>
    </source>
</evidence>
<dbReference type="InterPro" id="IPR011009">
    <property type="entry name" value="Kinase-like_dom_sf"/>
</dbReference>
<dbReference type="Gene3D" id="3.30.70.1230">
    <property type="entry name" value="Nucleotide cyclase"/>
    <property type="match status" value="1"/>
</dbReference>
<dbReference type="GO" id="GO:0035556">
    <property type="term" value="P:intracellular signal transduction"/>
    <property type="evidence" value="ECO:0007669"/>
    <property type="project" value="InterPro"/>
</dbReference>
<dbReference type="AlphaFoldDB" id="A0A8J7NMI2"/>
<keyword evidence="8 15" id="KW-0472">Membrane</keyword>
<dbReference type="Gene3D" id="3.40.50.2300">
    <property type="match status" value="2"/>
</dbReference>
<dbReference type="GO" id="GO:0004016">
    <property type="term" value="F:adenylate cyclase activity"/>
    <property type="evidence" value="ECO:0007669"/>
    <property type="project" value="TreeGrafter"/>
</dbReference>
<dbReference type="EC" id="4.6.1.2" evidence="2 14"/>
<dbReference type="InterPro" id="IPR000719">
    <property type="entry name" value="Prot_kinase_dom"/>
</dbReference>
<evidence type="ECO:0000313" key="19">
    <source>
        <dbReference type="Proteomes" id="UP000736164"/>
    </source>
</evidence>
<dbReference type="InterPro" id="IPR029787">
    <property type="entry name" value="Nucleotide_cyclase"/>
</dbReference>
<evidence type="ECO:0000256" key="5">
    <source>
        <dbReference type="ARBA" id="ARBA00022741"/>
    </source>
</evidence>
<dbReference type="PANTHER" id="PTHR11920:SF464">
    <property type="entry name" value="GUANYLATE CYCLASE"/>
    <property type="match status" value="1"/>
</dbReference>
<dbReference type="Gene3D" id="1.10.510.10">
    <property type="entry name" value="Transferase(Phosphotransferase) domain 1"/>
    <property type="match status" value="1"/>
</dbReference>
<dbReference type="GO" id="GO:0005524">
    <property type="term" value="F:ATP binding"/>
    <property type="evidence" value="ECO:0007669"/>
    <property type="project" value="InterPro"/>
</dbReference>
<evidence type="ECO:0000256" key="14">
    <source>
        <dbReference type="RuleBase" id="RU003431"/>
    </source>
</evidence>
<dbReference type="GO" id="GO:0007168">
    <property type="term" value="P:receptor guanylyl cyclase signaling pathway"/>
    <property type="evidence" value="ECO:0007669"/>
    <property type="project" value="TreeGrafter"/>
</dbReference>
<keyword evidence="7" id="KW-0342">GTP-binding</keyword>